<reference evidence="1" key="1">
    <citation type="submission" date="2020-01" db="EMBL/GenBank/DDBJ databases">
        <authorList>
            <consortium name="DOE Joint Genome Institute"/>
            <person name="Haridas S."/>
            <person name="Albert R."/>
            <person name="Binder M."/>
            <person name="Bloem J."/>
            <person name="Labutti K."/>
            <person name="Salamov A."/>
            <person name="Andreopoulos B."/>
            <person name="Baker S.E."/>
            <person name="Barry K."/>
            <person name="Bills G."/>
            <person name="Bluhm B.H."/>
            <person name="Cannon C."/>
            <person name="Castanera R."/>
            <person name="Culley D.E."/>
            <person name="Daum C."/>
            <person name="Ezra D."/>
            <person name="Gonzalez J.B."/>
            <person name="Henrissat B."/>
            <person name="Kuo A."/>
            <person name="Liang C."/>
            <person name="Lipzen A."/>
            <person name="Lutzoni F."/>
            <person name="Magnuson J."/>
            <person name="Mondo S."/>
            <person name="Nolan M."/>
            <person name="Ohm R."/>
            <person name="Pangilinan J."/>
            <person name="Park H.-J."/>
            <person name="Ramirez L."/>
            <person name="Alfaro M."/>
            <person name="Sun H."/>
            <person name="Tritt A."/>
            <person name="Yoshinaga Y."/>
            <person name="Zwiers L.-H."/>
            <person name="Turgeon B.G."/>
            <person name="Goodwin S.B."/>
            <person name="Spatafora J.W."/>
            <person name="Crous P.W."/>
            <person name="Grigoriev I.V."/>
        </authorList>
    </citation>
    <scope>NUCLEOTIDE SEQUENCE</scope>
    <source>
        <strain evidence="1">IPT5</strain>
    </source>
</reference>
<dbReference type="AlphaFoldDB" id="A0A6A7ASL0"/>
<evidence type="ECO:0000313" key="2">
    <source>
        <dbReference type="Proteomes" id="UP000799423"/>
    </source>
</evidence>
<evidence type="ECO:0000313" key="1">
    <source>
        <dbReference type="EMBL" id="KAF2846241.1"/>
    </source>
</evidence>
<proteinExistence type="predicted"/>
<dbReference type="Proteomes" id="UP000799423">
    <property type="component" value="Unassembled WGS sequence"/>
</dbReference>
<protein>
    <submittedName>
        <fullName evidence="1">Uncharacterized protein</fullName>
    </submittedName>
</protein>
<dbReference type="EMBL" id="MU006337">
    <property type="protein sequence ID" value="KAF2846241.1"/>
    <property type="molecule type" value="Genomic_DNA"/>
</dbReference>
<organism evidence="1 2">
    <name type="scientific">Plenodomus tracheiphilus IPT5</name>
    <dbReference type="NCBI Taxonomy" id="1408161"/>
    <lineage>
        <taxon>Eukaryota</taxon>
        <taxon>Fungi</taxon>
        <taxon>Dikarya</taxon>
        <taxon>Ascomycota</taxon>
        <taxon>Pezizomycotina</taxon>
        <taxon>Dothideomycetes</taxon>
        <taxon>Pleosporomycetidae</taxon>
        <taxon>Pleosporales</taxon>
        <taxon>Pleosporineae</taxon>
        <taxon>Leptosphaeriaceae</taxon>
        <taxon>Plenodomus</taxon>
    </lineage>
</organism>
<gene>
    <name evidence="1" type="ORF">T440DRAFT_482790</name>
</gene>
<sequence>MADATSSPAPRHAQLRKAPRFSTCLEAETIAVIATSRSLTKRRKEFRNTIYIQCIEIQAVERYDSTGRNVCHRLRSEFRPIFLSQTTIMINFDHFWLRWSALFPNTQENEVPMQHHGGFVLCPSIANEDDDSIYAEIARLLQHVALQPNIHIRFQPPDNFPTGLTHGLARLGNLFHHISTDQMFRDMVVDLDVCEVWTWHGRVDLVFAMTRAASKKWDKVILKWRKIFGTIRVGGHTLKLYARDPGWQESPRGSWISSHTHVWKRWAVTQTVV</sequence>
<accession>A0A6A7ASL0</accession>
<name>A0A6A7ASL0_9PLEO</name>
<keyword evidence="2" id="KW-1185">Reference proteome</keyword>